<evidence type="ECO:0000256" key="1">
    <source>
        <dbReference type="SAM" id="Phobius"/>
    </source>
</evidence>
<comment type="caution">
    <text evidence="2">The sequence shown here is derived from an EMBL/GenBank/DDBJ whole genome shotgun (WGS) entry which is preliminary data.</text>
</comment>
<keyword evidence="1" id="KW-0812">Transmembrane</keyword>
<accession>A0AA40DTS4</accession>
<sequence length="218" mass="24518">LKLELIPLDRKCRHLIDEADILPVSNLAGFSSTRQTLLSGRFGLWTTFLAVLGLPAGIDLGLFLERNFNDVIKAGDLETHDFVATDDYVSQVLEKPDVKAYLGGRKYRVSVSMVTGLKIAKGASVSLEQGNQADVSASITGPEGVVDAKPLIQFVYNRTGGISFDSSTDFVLVFRVRRITFSGSEKYPKHKLLLRGTSMIYLRNKRERRRRRRELRWK</sequence>
<keyword evidence="1" id="KW-0472">Membrane</keyword>
<dbReference type="EMBL" id="JAUKUA010000004">
    <property type="protein sequence ID" value="KAK0716014.1"/>
    <property type="molecule type" value="Genomic_DNA"/>
</dbReference>
<evidence type="ECO:0000313" key="2">
    <source>
        <dbReference type="EMBL" id="KAK0716014.1"/>
    </source>
</evidence>
<reference evidence="2" key="1">
    <citation type="submission" date="2023-06" db="EMBL/GenBank/DDBJ databases">
        <title>Genome-scale phylogeny and comparative genomics of the fungal order Sordariales.</title>
        <authorList>
            <consortium name="Lawrence Berkeley National Laboratory"/>
            <person name="Hensen N."/>
            <person name="Bonometti L."/>
            <person name="Westerberg I."/>
            <person name="Brannstrom I.O."/>
            <person name="Guillou S."/>
            <person name="Cros-Aarteil S."/>
            <person name="Calhoun S."/>
            <person name="Haridas S."/>
            <person name="Kuo A."/>
            <person name="Mondo S."/>
            <person name="Pangilinan J."/>
            <person name="Riley R."/>
            <person name="Labutti K."/>
            <person name="Andreopoulos B."/>
            <person name="Lipzen A."/>
            <person name="Chen C."/>
            <person name="Yanf M."/>
            <person name="Daum C."/>
            <person name="Ng V."/>
            <person name="Clum A."/>
            <person name="Steindorff A."/>
            <person name="Ohm R."/>
            <person name="Martin F."/>
            <person name="Silar P."/>
            <person name="Natvig D."/>
            <person name="Lalanne C."/>
            <person name="Gautier V."/>
            <person name="Ament-Velasquez S.L."/>
            <person name="Kruys A."/>
            <person name="Hutchinson M.I."/>
            <person name="Powell A.J."/>
            <person name="Barry K."/>
            <person name="Miller A.N."/>
            <person name="Grigoriev I.V."/>
            <person name="Debuchy R."/>
            <person name="Gladieux P."/>
            <person name="Thoren M.H."/>
            <person name="Johannesson H."/>
        </authorList>
    </citation>
    <scope>NUCLEOTIDE SEQUENCE</scope>
    <source>
        <strain evidence="2">SMH4607-1</strain>
    </source>
</reference>
<dbReference type="Proteomes" id="UP001172102">
    <property type="component" value="Unassembled WGS sequence"/>
</dbReference>
<dbReference type="AlphaFoldDB" id="A0AA40DTS4"/>
<keyword evidence="1" id="KW-1133">Transmembrane helix</keyword>
<protein>
    <submittedName>
        <fullName evidence="2">Uncharacterized protein</fullName>
    </submittedName>
</protein>
<keyword evidence="3" id="KW-1185">Reference proteome</keyword>
<feature type="transmembrane region" description="Helical" evidence="1">
    <location>
        <begin position="42"/>
        <end position="64"/>
    </location>
</feature>
<feature type="non-terminal residue" evidence="2">
    <location>
        <position position="1"/>
    </location>
</feature>
<proteinExistence type="predicted"/>
<evidence type="ECO:0000313" key="3">
    <source>
        <dbReference type="Proteomes" id="UP001172102"/>
    </source>
</evidence>
<name>A0AA40DTS4_9PEZI</name>
<gene>
    <name evidence="2" type="ORF">B0H67DRAFT_489990</name>
</gene>
<organism evidence="2 3">
    <name type="scientific">Lasiosphaeris hirsuta</name>
    <dbReference type="NCBI Taxonomy" id="260670"/>
    <lineage>
        <taxon>Eukaryota</taxon>
        <taxon>Fungi</taxon>
        <taxon>Dikarya</taxon>
        <taxon>Ascomycota</taxon>
        <taxon>Pezizomycotina</taxon>
        <taxon>Sordariomycetes</taxon>
        <taxon>Sordariomycetidae</taxon>
        <taxon>Sordariales</taxon>
        <taxon>Lasiosphaeriaceae</taxon>
        <taxon>Lasiosphaeris</taxon>
    </lineage>
</organism>